<name>A0AAV9VU45_9PEZI</name>
<evidence type="ECO:0000256" key="1">
    <source>
        <dbReference type="SAM" id="Phobius"/>
    </source>
</evidence>
<keyword evidence="1" id="KW-0812">Transmembrane</keyword>
<organism evidence="2 3">
    <name type="scientific">Arthrobotrys musiformis</name>
    <dbReference type="NCBI Taxonomy" id="47236"/>
    <lineage>
        <taxon>Eukaryota</taxon>
        <taxon>Fungi</taxon>
        <taxon>Dikarya</taxon>
        <taxon>Ascomycota</taxon>
        <taxon>Pezizomycotina</taxon>
        <taxon>Orbiliomycetes</taxon>
        <taxon>Orbiliales</taxon>
        <taxon>Orbiliaceae</taxon>
        <taxon>Arthrobotrys</taxon>
    </lineage>
</organism>
<keyword evidence="3" id="KW-1185">Reference proteome</keyword>
<keyword evidence="1" id="KW-0472">Membrane</keyword>
<dbReference type="Proteomes" id="UP001370758">
    <property type="component" value="Unassembled WGS sequence"/>
</dbReference>
<evidence type="ECO:0000313" key="2">
    <source>
        <dbReference type="EMBL" id="KAK6496734.1"/>
    </source>
</evidence>
<reference evidence="2 3" key="1">
    <citation type="submission" date="2023-08" db="EMBL/GenBank/DDBJ databases">
        <authorList>
            <person name="Palmer J.M."/>
        </authorList>
    </citation>
    <scope>NUCLEOTIDE SEQUENCE [LARGE SCALE GENOMIC DNA]</scope>
    <source>
        <strain evidence="2 3">TWF481</strain>
    </source>
</reference>
<proteinExistence type="predicted"/>
<sequence>MKASIKSIYTWPVFIAAVSASFVFLLGYHLGNSSRPFRPEFASDSSLDFQTSSNYFKDRALVTYVYFETPNARENALFFIRHGLHAEADFIFIINGESDITKHIPAHPNIRIVRRGNTCFDLGAHSEVLMADDGALINTYQRFILLNASIRGPFMPTWSRECWSEAYLARITERNKLVGMTINCNIGGGRYKVLNSMIYATDRMGLKMILPVISPCFEDFNSAVQAENRAARAVLNEGYDVEALMTAASIMPDYARKCTHGSVLRPNAYFGMDLHPYETMFQKANRDIAPRTLELMTKWHNKSNYSSWEVCSKAAKGIWY</sequence>
<dbReference type="EMBL" id="JAVHJL010000010">
    <property type="protein sequence ID" value="KAK6496734.1"/>
    <property type="molecule type" value="Genomic_DNA"/>
</dbReference>
<protein>
    <submittedName>
        <fullName evidence="2">Uncharacterized protein</fullName>
    </submittedName>
</protein>
<gene>
    <name evidence="2" type="ORF">TWF481_001722</name>
</gene>
<accession>A0AAV9VU45</accession>
<keyword evidence="1" id="KW-1133">Transmembrane helix</keyword>
<dbReference type="AlphaFoldDB" id="A0AAV9VU45"/>
<feature type="transmembrane region" description="Helical" evidence="1">
    <location>
        <begin position="12"/>
        <end position="31"/>
    </location>
</feature>
<evidence type="ECO:0000313" key="3">
    <source>
        <dbReference type="Proteomes" id="UP001370758"/>
    </source>
</evidence>
<comment type="caution">
    <text evidence="2">The sequence shown here is derived from an EMBL/GenBank/DDBJ whole genome shotgun (WGS) entry which is preliminary data.</text>
</comment>